<accession>M1P2M9</accession>
<dbReference type="STRING" id="1167006.UWK_01175"/>
<dbReference type="KEGG" id="dsf:UWK_01175"/>
<gene>
    <name evidence="2" type="ordered locus">UWK_01175</name>
</gene>
<protein>
    <recommendedName>
        <fullName evidence="1">Lcl C-terminal domain-containing protein</fullName>
    </recommendedName>
</protein>
<reference evidence="3" key="1">
    <citation type="journal article" date="2013" name="Stand. Genomic Sci.">
        <title>Complete genome sequence of Desulfocapsa sulfexigens, a marine deltaproteobacterium specialized in disproportionating inorganic sulfur compounds.</title>
        <authorList>
            <person name="Finster K.W."/>
            <person name="Kjeldsen K.U."/>
            <person name="Kube M."/>
            <person name="Reinhardt R."/>
            <person name="Mussmann M."/>
            <person name="Amann R."/>
            <person name="Schreiber L."/>
        </authorList>
    </citation>
    <scope>NUCLEOTIDE SEQUENCE [LARGE SCALE GENOMIC DNA]</scope>
    <source>
        <strain evidence="3">DSM 10523 / SB164P1</strain>
    </source>
</reference>
<evidence type="ECO:0000313" key="3">
    <source>
        <dbReference type="Proteomes" id="UP000011721"/>
    </source>
</evidence>
<dbReference type="EMBL" id="CP003985">
    <property type="protein sequence ID" value="AGF77743.1"/>
    <property type="molecule type" value="Genomic_DNA"/>
</dbReference>
<evidence type="ECO:0000259" key="1">
    <source>
        <dbReference type="Pfam" id="PF07603"/>
    </source>
</evidence>
<dbReference type="InterPro" id="IPR011460">
    <property type="entry name" value="Lcl_C"/>
</dbReference>
<dbReference type="Pfam" id="PF07603">
    <property type="entry name" value="Lcl_C"/>
    <property type="match status" value="1"/>
</dbReference>
<dbReference type="Proteomes" id="UP000011721">
    <property type="component" value="Chromosome"/>
</dbReference>
<name>M1P2M9_DESSD</name>
<dbReference type="AlphaFoldDB" id="M1P2M9"/>
<dbReference type="RefSeq" id="WP_015403437.1">
    <property type="nucleotide sequence ID" value="NC_020304.1"/>
</dbReference>
<sequence>MHTWLVTLCFILLSGCADGVKTEQFTTNTETALDKTTDLMWATTDNRENLTHQEAVAYCEAYEGGGFNDWRMPKTAELQELIKSKIGPSGEVINLSSSLVWASETDDSKGAFCNFKAGKCAWMEQVISISLRALPVRETKTTNEASPPPLTKPKSIEQRLQILDLLRKQKLISEEEYVLKKTAILDEL</sequence>
<proteinExistence type="predicted"/>
<evidence type="ECO:0000313" key="2">
    <source>
        <dbReference type="EMBL" id="AGF77743.1"/>
    </source>
</evidence>
<organism evidence="2 3">
    <name type="scientific">Desulfocapsa sulfexigens (strain DSM 10523 / SB164P1)</name>
    <dbReference type="NCBI Taxonomy" id="1167006"/>
    <lineage>
        <taxon>Bacteria</taxon>
        <taxon>Pseudomonadati</taxon>
        <taxon>Thermodesulfobacteriota</taxon>
        <taxon>Desulfobulbia</taxon>
        <taxon>Desulfobulbales</taxon>
        <taxon>Desulfocapsaceae</taxon>
        <taxon>Desulfocapsa</taxon>
    </lineage>
</organism>
<dbReference type="OrthoDB" id="5510735at2"/>
<dbReference type="HOGENOM" id="CLU_1438979_0_0_7"/>
<keyword evidence="3" id="KW-1185">Reference proteome</keyword>
<feature type="domain" description="Lcl C-terminal" evidence="1">
    <location>
        <begin position="31"/>
        <end position="125"/>
    </location>
</feature>